<dbReference type="Gene3D" id="3.40.50.300">
    <property type="entry name" value="P-loop containing nucleotide triphosphate hydrolases"/>
    <property type="match status" value="1"/>
</dbReference>
<name>A0A270NRA1_STEMA</name>
<dbReference type="InterPro" id="IPR027417">
    <property type="entry name" value="P-loop_NTPase"/>
</dbReference>
<proteinExistence type="predicted"/>
<protein>
    <recommendedName>
        <fullName evidence="1">KAP NTPase domain-containing protein</fullName>
    </recommendedName>
</protein>
<dbReference type="RefSeq" id="WP_095377026.1">
    <property type="nucleotide sequence ID" value="NZ_NJGC01000001.1"/>
</dbReference>
<dbReference type="Pfam" id="PF07693">
    <property type="entry name" value="KAP_NTPase"/>
    <property type="match status" value="1"/>
</dbReference>
<feature type="domain" description="KAP NTPase" evidence="1">
    <location>
        <begin position="28"/>
        <end position="94"/>
    </location>
</feature>
<evidence type="ECO:0000313" key="2">
    <source>
        <dbReference type="EMBL" id="PAM74653.1"/>
    </source>
</evidence>
<dbReference type="InterPro" id="IPR011646">
    <property type="entry name" value="KAP_P-loop"/>
</dbReference>
<sequence>MKATVAMEPIAIAEAVNYLDAYLAERVDRGSAVLITGNWGSGKTEFIKRYMAERQRRSPHQLPALVASFFGAQNEAAISDQFLSQLYPSLNSKIGKVLGTAAFRLGNTLLSAQLGEAPLELSDVEAIRQWAAKPRDRVVVFDDLERATFGVDRALSLINGYVETDGLRVIVLANEAEISCPRYTKWKEKVVGKSLYVRADPEKVIEAVAHELPYGPVQNYLRTNPKRVAEVLQAGGMTNYRSFRVLMGDADRLVSRVDPRLGKSKKGLESVVLFSVGVGSELRAGLITADEVAMMGKDYLRHAKSRESWDERDIHLDAVEKRYRDLAAYESVVPPSHLATLWMSGTLQIDAINAVLSVDPVVVGEAAAPAWRKMWDLWSMSTCQYDSARLELVSDLESSRLLKVGELLHAVGISLRLEEWGVELIPGKQTLDWLEEYLMREEVSKGLELGGSRYDLSESYGSLGYHQRETSSFVQATRLVNCAANGAALYRAALEVPKYVAQIEAADYSSIHAFGVGNLAGRAVPWLQNVDPVLMSGMIVSDGKVNRGLLAALDARYAGDMDAALQAEWNWLREVRKQVRRITSDLSAPQRQICTGLTAQSVKSIARWIVRAARVNKARRVV</sequence>
<reference evidence="2 3" key="1">
    <citation type="submission" date="2017-06" db="EMBL/GenBank/DDBJ databases">
        <title>Genome sequencing and assembly of Stenotrophomonas maltophilia DF07.</title>
        <authorList>
            <person name="Iyer R."/>
        </authorList>
    </citation>
    <scope>NUCLEOTIDE SEQUENCE [LARGE SCALE GENOMIC DNA]</scope>
    <source>
        <strain evidence="2 3">DF07</strain>
    </source>
</reference>
<organism evidence="2 3">
    <name type="scientific">Stenotrophomonas maltophilia</name>
    <name type="common">Pseudomonas maltophilia</name>
    <name type="synonym">Xanthomonas maltophilia</name>
    <dbReference type="NCBI Taxonomy" id="40324"/>
    <lineage>
        <taxon>Bacteria</taxon>
        <taxon>Pseudomonadati</taxon>
        <taxon>Pseudomonadota</taxon>
        <taxon>Gammaproteobacteria</taxon>
        <taxon>Lysobacterales</taxon>
        <taxon>Lysobacteraceae</taxon>
        <taxon>Stenotrophomonas</taxon>
        <taxon>Stenotrophomonas maltophilia group</taxon>
    </lineage>
</organism>
<dbReference type="SUPFAM" id="SSF52540">
    <property type="entry name" value="P-loop containing nucleoside triphosphate hydrolases"/>
    <property type="match status" value="1"/>
</dbReference>
<dbReference type="EMBL" id="NJGC01000001">
    <property type="protein sequence ID" value="PAM74653.1"/>
    <property type="molecule type" value="Genomic_DNA"/>
</dbReference>
<evidence type="ECO:0000313" key="3">
    <source>
        <dbReference type="Proteomes" id="UP000216433"/>
    </source>
</evidence>
<dbReference type="Proteomes" id="UP000216433">
    <property type="component" value="Unassembled WGS sequence"/>
</dbReference>
<comment type="caution">
    <text evidence="2">The sequence shown here is derived from an EMBL/GenBank/DDBJ whole genome shotgun (WGS) entry which is preliminary data.</text>
</comment>
<accession>A0A270NRA1</accession>
<dbReference type="AlphaFoldDB" id="A0A270NRA1"/>
<gene>
    <name evidence="2" type="ORF">CEK00_00750</name>
</gene>
<evidence type="ECO:0000259" key="1">
    <source>
        <dbReference type="Pfam" id="PF07693"/>
    </source>
</evidence>